<feature type="signal peptide" evidence="1">
    <location>
        <begin position="1"/>
        <end position="23"/>
    </location>
</feature>
<dbReference type="RefSeq" id="WP_002848778.1">
    <property type="nucleotide sequence ID" value="NZ_CP043435.1"/>
</dbReference>
<proteinExistence type="predicted"/>
<keyword evidence="1" id="KW-0732">Signal</keyword>
<evidence type="ECO:0000313" key="4">
    <source>
        <dbReference type="Proteomes" id="UP000322035"/>
    </source>
</evidence>
<dbReference type="Pfam" id="PF13550">
    <property type="entry name" value="Phage-tail_3"/>
    <property type="match status" value="1"/>
</dbReference>
<accession>A0AAE6IXQ6</accession>
<dbReference type="InterPro" id="IPR032876">
    <property type="entry name" value="J_dom"/>
</dbReference>
<reference evidence="3 4" key="1">
    <citation type="submission" date="2019-08" db="EMBL/GenBank/DDBJ databases">
        <title>Complete genomes of the Campylobacter fetus subsp. venerealis, Campylobacter lari subsp. concheus, Campylobacter sputorum bv. sputorum and Campylobacter volucris type strains.</title>
        <authorList>
            <person name="Miller W.G."/>
            <person name="Yee E."/>
        </authorList>
    </citation>
    <scope>NUCLEOTIDE SEQUENCE [LARGE SCALE GENOMIC DNA]</scope>
    <source>
        <strain evidence="3 4">NCTC 10354</strain>
    </source>
</reference>
<protein>
    <submittedName>
        <fullName evidence="3">Phage tail protein</fullName>
    </submittedName>
</protein>
<evidence type="ECO:0000313" key="3">
    <source>
        <dbReference type="EMBL" id="QEL44450.1"/>
    </source>
</evidence>
<organism evidence="3 4">
    <name type="scientific">Campylobacter fetus subsp. venerealis NCTC 10354</name>
    <dbReference type="NCBI Taxonomy" id="983328"/>
    <lineage>
        <taxon>Bacteria</taxon>
        <taxon>Pseudomonadati</taxon>
        <taxon>Campylobacterota</taxon>
        <taxon>Epsilonproteobacteria</taxon>
        <taxon>Campylobacterales</taxon>
        <taxon>Campylobacteraceae</taxon>
        <taxon>Campylobacter</taxon>
        <taxon>Campylobacter fetus subsp. venerealis bv. venerealis</taxon>
    </lineage>
</organism>
<dbReference type="EMBL" id="CP043435">
    <property type="protein sequence ID" value="QEL44450.1"/>
    <property type="molecule type" value="Genomic_DNA"/>
</dbReference>
<evidence type="ECO:0000256" key="1">
    <source>
        <dbReference type="SAM" id="SignalP"/>
    </source>
</evidence>
<evidence type="ECO:0000259" key="2">
    <source>
        <dbReference type="Pfam" id="PF13550"/>
    </source>
</evidence>
<feature type="chain" id="PRO_5041962792" evidence="1">
    <location>
        <begin position="24"/>
        <end position="740"/>
    </location>
</feature>
<dbReference type="AlphaFoldDB" id="A0AAE6IXQ6"/>
<sequence>MWFAAFLVVAFAAAFFLMPTAKMQDAKAAGFDDFTYPTNSNSRLIPEIFGTVECHGNIIYAGQLSSYAIEKKAGKGKSQTVGYAYYMGLAYALCTSWDELKAFKMNGDVMSSPNLKANGTFSARTGKNQESSNPKSTIYAYNGKQTTPDAALCRWCGKSMAYSGTAYFVFHGFIGENTTATPSYSVVLKRTNLLGWGSVEDINGDANPASMLYYLLSVLVGYESSSIDLASFQAVARQLKDEGLGMSLTMSNPNEANEWIEEILRTIDGVIIVKNGLLYLRLLRGGYDISSLIKVDSSNACKIKLTKKSWDELYTKITVKYTDRSTFKSASLSATNTAARLALGYDRAYDVEYMGITSGTNASNVMNRLFKKISYPVSTISFKISEVVFEQMLIGDVFFFSSSELGVNDIVFRITSLGSDRQDDGGITVEAIEDIFGLSNATLSLEQEDLSERLNLDIGEIEYFECRDAAAEQSVGRAVIPLIAKPSGFVQNISVSEGDIDDIANASSFLLATLVNSYNTTSDIDEDGFLVRAISPLYPMVATELRWQRVKFSGFIGDEQFAYGIIETTNEPNIFRIKRIMRGMNNTKKSYHSSGTRVWLCEDIGSEVGILPIVTTEPTIKAVAQNYINVTETKSLSYKYKFSVEKPYTPSNIQGFRDGGVVNLSWTPCVRLAGANFRNCDTIVAGEDEGKSEGAWEIRYSGGVVKTDKLNAQITTTATTFYIKSVLGGYFSDEINISIR</sequence>
<name>A0AAE6IXQ6_CAMFE</name>
<feature type="domain" description="Tip attachment protein J" evidence="2">
    <location>
        <begin position="251"/>
        <end position="386"/>
    </location>
</feature>
<gene>
    <name evidence="3" type="ORF">CFVT_0469</name>
</gene>
<dbReference type="Proteomes" id="UP000322035">
    <property type="component" value="Chromosome"/>
</dbReference>